<feature type="non-terminal residue" evidence="12">
    <location>
        <position position="72"/>
    </location>
</feature>
<comment type="subcellular location">
    <subcellularLocation>
        <location evidence="1">Nucleus</location>
    </subcellularLocation>
</comment>
<evidence type="ECO:0000313" key="13">
    <source>
        <dbReference type="Proteomes" id="UP000541181"/>
    </source>
</evidence>
<dbReference type="Pfam" id="PF00096">
    <property type="entry name" value="zf-C2H2"/>
    <property type="match status" value="1"/>
</dbReference>
<evidence type="ECO:0000256" key="3">
    <source>
        <dbReference type="ARBA" id="ARBA00022737"/>
    </source>
</evidence>
<name>A0A7K5H6U0_9AVES</name>
<keyword evidence="7" id="KW-0238">DNA-binding</keyword>
<keyword evidence="9" id="KW-0539">Nucleus</keyword>
<evidence type="ECO:0000256" key="8">
    <source>
        <dbReference type="ARBA" id="ARBA00023163"/>
    </source>
</evidence>
<dbReference type="SUPFAM" id="SSF57667">
    <property type="entry name" value="beta-beta-alpha zinc fingers"/>
    <property type="match status" value="2"/>
</dbReference>
<evidence type="ECO:0000256" key="7">
    <source>
        <dbReference type="ARBA" id="ARBA00023125"/>
    </source>
</evidence>
<evidence type="ECO:0000313" key="12">
    <source>
        <dbReference type="EMBL" id="NWS65057.1"/>
    </source>
</evidence>
<evidence type="ECO:0000256" key="9">
    <source>
        <dbReference type="ARBA" id="ARBA00023242"/>
    </source>
</evidence>
<dbReference type="AlphaFoldDB" id="A0A7K5H6U0"/>
<evidence type="ECO:0000256" key="1">
    <source>
        <dbReference type="ARBA" id="ARBA00004123"/>
    </source>
</evidence>
<dbReference type="GO" id="GO:0003677">
    <property type="term" value="F:DNA binding"/>
    <property type="evidence" value="ECO:0007669"/>
    <property type="project" value="UniProtKB-KW"/>
</dbReference>
<dbReference type="InterPro" id="IPR036236">
    <property type="entry name" value="Znf_C2H2_sf"/>
</dbReference>
<feature type="non-terminal residue" evidence="12">
    <location>
        <position position="1"/>
    </location>
</feature>
<reference evidence="12 13" key="1">
    <citation type="submission" date="2019-09" db="EMBL/GenBank/DDBJ databases">
        <title>Bird 10,000 Genomes (B10K) Project - Family phase.</title>
        <authorList>
            <person name="Zhang G."/>
        </authorList>
    </citation>
    <scope>NUCLEOTIDE SEQUENCE [LARGE SCALE GENOMIC DNA]</scope>
    <source>
        <strain evidence="12">B10K-CU-031-22</strain>
    </source>
</reference>
<evidence type="ECO:0000256" key="4">
    <source>
        <dbReference type="ARBA" id="ARBA00022771"/>
    </source>
</evidence>
<dbReference type="GO" id="GO:0008270">
    <property type="term" value="F:zinc ion binding"/>
    <property type="evidence" value="ECO:0007669"/>
    <property type="project" value="UniProtKB-KW"/>
</dbReference>
<organism evidence="12 13">
    <name type="scientific">Chunga burmeisteri</name>
    <name type="common">Black-legged seriema</name>
    <dbReference type="NCBI Taxonomy" id="1352770"/>
    <lineage>
        <taxon>Eukaryota</taxon>
        <taxon>Metazoa</taxon>
        <taxon>Chordata</taxon>
        <taxon>Craniata</taxon>
        <taxon>Vertebrata</taxon>
        <taxon>Euteleostomi</taxon>
        <taxon>Archelosauria</taxon>
        <taxon>Archosauria</taxon>
        <taxon>Dinosauria</taxon>
        <taxon>Saurischia</taxon>
        <taxon>Theropoda</taxon>
        <taxon>Coelurosauria</taxon>
        <taxon>Aves</taxon>
        <taxon>Neognathae</taxon>
        <taxon>Neoaves</taxon>
        <taxon>Telluraves</taxon>
        <taxon>Australaves</taxon>
        <taxon>Cariamiformes</taxon>
        <taxon>Cariamidae</taxon>
        <taxon>Chunga</taxon>
    </lineage>
</organism>
<evidence type="ECO:0000256" key="6">
    <source>
        <dbReference type="ARBA" id="ARBA00023015"/>
    </source>
</evidence>
<proteinExistence type="predicted"/>
<evidence type="ECO:0000256" key="5">
    <source>
        <dbReference type="ARBA" id="ARBA00022833"/>
    </source>
</evidence>
<dbReference type="FunFam" id="3.30.160.60:FF:000030">
    <property type="entry name" value="Zinc finger protein 628"/>
    <property type="match status" value="1"/>
</dbReference>
<keyword evidence="2" id="KW-0479">Metal-binding</keyword>
<dbReference type="InterPro" id="IPR013087">
    <property type="entry name" value="Znf_C2H2_type"/>
</dbReference>
<dbReference type="OrthoDB" id="6077919at2759"/>
<dbReference type="PROSITE" id="PS50157">
    <property type="entry name" value="ZINC_FINGER_C2H2_2"/>
    <property type="match status" value="2"/>
</dbReference>
<dbReference type="EMBL" id="VZRC01001928">
    <property type="protein sequence ID" value="NWS65057.1"/>
    <property type="molecule type" value="Genomic_DNA"/>
</dbReference>
<keyword evidence="6" id="KW-0805">Transcription regulation</keyword>
<keyword evidence="5" id="KW-0862">Zinc</keyword>
<accession>A0A7K5H6U0</accession>
<keyword evidence="4 10" id="KW-0863">Zinc-finger</keyword>
<feature type="domain" description="C2H2-type" evidence="11">
    <location>
        <begin position="60"/>
        <end position="72"/>
    </location>
</feature>
<keyword evidence="8" id="KW-0804">Transcription</keyword>
<dbReference type="InterPro" id="IPR050826">
    <property type="entry name" value="Krueppel_C2H2_ZnFinger"/>
</dbReference>
<evidence type="ECO:0000256" key="2">
    <source>
        <dbReference type="ARBA" id="ARBA00022723"/>
    </source>
</evidence>
<gene>
    <name evidence="12" type="primary">Znf99</name>
    <name evidence="12" type="ORF">CHUBUR_R15570</name>
</gene>
<keyword evidence="13" id="KW-1185">Reference proteome</keyword>
<comment type="caution">
    <text evidence="12">The sequence shown here is derived from an EMBL/GenBank/DDBJ whole genome shotgun (WGS) entry which is preliminary data.</text>
</comment>
<feature type="domain" description="C2H2-type" evidence="11">
    <location>
        <begin position="7"/>
        <end position="40"/>
    </location>
</feature>
<evidence type="ECO:0000256" key="10">
    <source>
        <dbReference type="PROSITE-ProRule" id="PRU00042"/>
    </source>
</evidence>
<dbReference type="Proteomes" id="UP000541181">
    <property type="component" value="Unassembled WGS sequence"/>
</dbReference>
<dbReference type="FunFam" id="3.30.160.60:FF:000446">
    <property type="entry name" value="Zinc finger protein"/>
    <property type="match status" value="1"/>
</dbReference>
<protein>
    <submittedName>
        <fullName evidence="12">ZNF99 protein</fullName>
    </submittedName>
</protein>
<dbReference type="PANTHER" id="PTHR24377">
    <property type="entry name" value="IP01015P-RELATED"/>
    <property type="match status" value="1"/>
</dbReference>
<dbReference type="Gene3D" id="3.30.160.60">
    <property type="entry name" value="Classic Zinc Finger"/>
    <property type="match status" value="3"/>
</dbReference>
<keyword evidence="3" id="KW-0677">Repeat</keyword>
<sequence length="72" mass="7803">GPAAKPYRCEACGKAYAQPAGLRHHQPEQPLGCPHCGAAFLWSCRLARHLRACRPPAKPYKCPECGKAFGQS</sequence>
<evidence type="ECO:0000259" key="11">
    <source>
        <dbReference type="PROSITE" id="PS50157"/>
    </source>
</evidence>
<dbReference type="GO" id="GO:0005634">
    <property type="term" value="C:nucleus"/>
    <property type="evidence" value="ECO:0007669"/>
    <property type="project" value="UniProtKB-SubCell"/>
</dbReference>